<keyword evidence="3" id="KW-0393">Immunoglobulin domain</keyword>
<gene>
    <name evidence="9" type="ORF">PANDA_017890</name>
</gene>
<keyword evidence="5" id="KW-0472">Membrane</keyword>
<feature type="domain" description="Immunoglobulin" evidence="8">
    <location>
        <begin position="321"/>
        <end position="410"/>
    </location>
</feature>
<evidence type="ECO:0000256" key="4">
    <source>
        <dbReference type="SAM" id="MobiDB-lite"/>
    </source>
</evidence>
<evidence type="ECO:0000256" key="6">
    <source>
        <dbReference type="SAM" id="SignalP"/>
    </source>
</evidence>
<sequence length="617" mass="66566">TPTLTALLCLGLCQGLWDQVLAGTLPKPSIWAHPGLIITKGRPVTIWCQASLRADGYYLYKERVPEPFWETSPDSSNKASFPFASMSSHSAGRYQCVYHSRNSWSQRSDFLPLVVTGVYGAPSLSANPGPVVVLGGTVSLSCSSQVIWGSLHLLKEGGADTPQHVELTSHPETYHALFPVGPVNTSHAGTYRCYASPQSYPYMWSQPSDPLHLQVTGVYREPSLSAQPGSLVQSGDSLTLQCRSETGFGRFALTKDEKLRAPQRLDGQPSPSFPLGPVSRTHGGRYRCYGGHNLSSTWSAPSAPLDILITGMYKKPSLSAQPGLSVSWGENVTLQCRSEIWFDTFHLSKEGSLAPSQVLRLQDPTVPYQINFTLSPVTSDHEGTYRCYGSQSSSPYLLSHPSDPLKLLVSEAHSSHPPPVLGAPPPETPPGHGVARAQGPHWYLYVLIGAAVAFVLLLGLLVLLLVRHRRRGKGRKRGGPEAHFQLPAAAAASVPEDRGPPRSSGPAAAAQEETLYAVVKDTWPEDRQLASQRQEGAQGHPSVSSKPLRPPGRTSSPPQPDAFPLPLLQAAVSEDPQDVTYAQLSCFTLTRETSAPPSSQSGEPPDEPNVYASLAIH</sequence>
<dbReference type="Pfam" id="PF00047">
    <property type="entry name" value="ig"/>
    <property type="match status" value="1"/>
</dbReference>
<keyword evidence="5" id="KW-1133">Transmembrane helix</keyword>
<dbReference type="SUPFAM" id="SSF48726">
    <property type="entry name" value="Immunoglobulin"/>
    <property type="match status" value="4"/>
</dbReference>
<feature type="domain" description="Immunoglobulin subtype 2" evidence="7">
    <location>
        <begin position="327"/>
        <end position="394"/>
    </location>
</feature>
<evidence type="ECO:0000256" key="2">
    <source>
        <dbReference type="ARBA" id="ARBA00023157"/>
    </source>
</evidence>
<dbReference type="InterPro" id="IPR036179">
    <property type="entry name" value="Ig-like_dom_sf"/>
</dbReference>
<dbReference type="InterPro" id="IPR003598">
    <property type="entry name" value="Ig_sub2"/>
</dbReference>
<feature type="region of interest" description="Disordered" evidence="4">
    <location>
        <begin position="529"/>
        <end position="564"/>
    </location>
</feature>
<keyword evidence="2" id="KW-1015">Disulfide bond</keyword>
<dbReference type="Gene3D" id="2.60.40.10">
    <property type="entry name" value="Immunoglobulins"/>
    <property type="match status" value="4"/>
</dbReference>
<dbReference type="GO" id="GO:0032396">
    <property type="term" value="F:inhibitory MHC class I receptor activity"/>
    <property type="evidence" value="ECO:0007669"/>
    <property type="project" value="TreeGrafter"/>
</dbReference>
<evidence type="ECO:0000256" key="5">
    <source>
        <dbReference type="SAM" id="Phobius"/>
    </source>
</evidence>
<dbReference type="InterPro" id="IPR013783">
    <property type="entry name" value="Ig-like_fold"/>
</dbReference>
<dbReference type="InterPro" id="IPR003599">
    <property type="entry name" value="Ig_sub"/>
</dbReference>
<name>D2HYR1_AILME</name>
<feature type="signal peptide" evidence="6">
    <location>
        <begin position="1"/>
        <end position="22"/>
    </location>
</feature>
<dbReference type="FunFam" id="2.60.40.10:FF:000049">
    <property type="entry name" value="Leukocyte immunoglobulin-like receptor subfamily B member 1"/>
    <property type="match status" value="4"/>
</dbReference>
<dbReference type="Pfam" id="PF13895">
    <property type="entry name" value="Ig_2"/>
    <property type="match status" value="1"/>
</dbReference>
<feature type="domain" description="Immunoglobulin" evidence="8">
    <location>
        <begin position="33"/>
        <end position="116"/>
    </location>
</feature>
<feature type="compositionally biased region" description="Polar residues" evidence="4">
    <location>
        <begin position="591"/>
        <end position="602"/>
    </location>
</feature>
<feature type="domain" description="Immunoglobulin subtype 2" evidence="7">
    <location>
        <begin position="233"/>
        <end position="295"/>
    </location>
</feature>
<feature type="domain" description="Immunoglobulin" evidence="8">
    <location>
        <begin position="227"/>
        <end position="308"/>
    </location>
</feature>
<keyword evidence="5" id="KW-0812">Transmembrane</keyword>
<organism evidence="9">
    <name type="scientific">Ailuropoda melanoleuca</name>
    <name type="common">Giant panda</name>
    <dbReference type="NCBI Taxonomy" id="9646"/>
    <lineage>
        <taxon>Eukaryota</taxon>
        <taxon>Metazoa</taxon>
        <taxon>Chordata</taxon>
        <taxon>Craniata</taxon>
        <taxon>Vertebrata</taxon>
        <taxon>Euteleostomi</taxon>
        <taxon>Mammalia</taxon>
        <taxon>Eutheria</taxon>
        <taxon>Laurasiatheria</taxon>
        <taxon>Carnivora</taxon>
        <taxon>Caniformia</taxon>
        <taxon>Ursidae</taxon>
        <taxon>Ailuropoda</taxon>
    </lineage>
</organism>
<dbReference type="SMART" id="SM00409">
    <property type="entry name" value="IG"/>
    <property type="match status" value="4"/>
</dbReference>
<feature type="non-terminal residue" evidence="9">
    <location>
        <position position="617"/>
    </location>
</feature>
<dbReference type="InterPro" id="IPR050412">
    <property type="entry name" value="Ig-like_Receptors_ImmuneReg"/>
</dbReference>
<dbReference type="SMART" id="SM00408">
    <property type="entry name" value="IGc2"/>
    <property type="match status" value="3"/>
</dbReference>
<proteinExistence type="predicted"/>
<keyword evidence="1 6" id="KW-0732">Signal</keyword>
<dbReference type="EMBL" id="GL193724">
    <property type="protein sequence ID" value="EFB30125.1"/>
    <property type="molecule type" value="Genomic_DNA"/>
</dbReference>
<evidence type="ECO:0000259" key="8">
    <source>
        <dbReference type="SMART" id="SM00409"/>
    </source>
</evidence>
<evidence type="ECO:0000259" key="7">
    <source>
        <dbReference type="SMART" id="SM00408"/>
    </source>
</evidence>
<dbReference type="GO" id="GO:0002764">
    <property type="term" value="P:immune response-regulating signaling pathway"/>
    <property type="evidence" value="ECO:0007669"/>
    <property type="project" value="TreeGrafter"/>
</dbReference>
<evidence type="ECO:0000256" key="1">
    <source>
        <dbReference type="ARBA" id="ARBA00022729"/>
    </source>
</evidence>
<dbReference type="AlphaFoldDB" id="D2HYR1"/>
<dbReference type="PANTHER" id="PTHR11738">
    <property type="entry name" value="MHC CLASS I NK CELL RECEPTOR"/>
    <property type="match status" value="1"/>
</dbReference>
<dbReference type="GO" id="GO:0019221">
    <property type="term" value="P:cytokine-mediated signaling pathway"/>
    <property type="evidence" value="ECO:0007669"/>
    <property type="project" value="TreeGrafter"/>
</dbReference>
<feature type="region of interest" description="Disordered" evidence="4">
    <location>
        <begin position="413"/>
        <end position="435"/>
    </location>
</feature>
<feature type="transmembrane region" description="Helical" evidence="5">
    <location>
        <begin position="442"/>
        <end position="466"/>
    </location>
</feature>
<dbReference type="PANTHER" id="PTHR11738:SF88">
    <property type="entry name" value="IG-LIKE DOMAIN-CONTAINING PROTEIN"/>
    <property type="match status" value="1"/>
</dbReference>
<feature type="non-terminal residue" evidence="9">
    <location>
        <position position="1"/>
    </location>
</feature>
<evidence type="ECO:0000256" key="3">
    <source>
        <dbReference type="ARBA" id="ARBA00023319"/>
    </source>
</evidence>
<feature type="chain" id="PRO_5003031380" description="Ig-like domain-containing protein" evidence="6">
    <location>
        <begin position="23"/>
        <end position="617"/>
    </location>
</feature>
<reference evidence="9" key="1">
    <citation type="journal article" date="2010" name="Nature">
        <title>The sequence and de novo assembly of the giant panda genome.</title>
        <authorList>
            <person name="Li R."/>
            <person name="Fan W."/>
            <person name="Tian G."/>
            <person name="Zhu H."/>
            <person name="He L."/>
            <person name="Cai J."/>
            <person name="Huang Q."/>
            <person name="Cai Q."/>
            <person name="Li B."/>
            <person name="Bai Y."/>
            <person name="Zhang Z."/>
            <person name="Zhang Y."/>
            <person name="Wang W."/>
            <person name="Li J."/>
            <person name="Wei F."/>
            <person name="Li H."/>
            <person name="Jian M."/>
            <person name="Li J."/>
            <person name="Zhang Z."/>
            <person name="Nielsen R."/>
            <person name="Li D."/>
            <person name="Gu W."/>
            <person name="Yang Z."/>
            <person name="Xuan Z."/>
            <person name="Ryder O.A."/>
            <person name="Leung F.C."/>
            <person name="Zhou Y."/>
            <person name="Cao J."/>
            <person name="Sun X."/>
            <person name="Fu Y."/>
            <person name="Fang X."/>
            <person name="Guo X."/>
            <person name="Wang B."/>
            <person name="Hou R."/>
            <person name="Shen F."/>
            <person name="Mu B."/>
            <person name="Ni P."/>
            <person name="Lin R."/>
            <person name="Qian W."/>
            <person name="Wang G."/>
            <person name="Yu C."/>
            <person name="Nie W."/>
            <person name="Wang J."/>
            <person name="Wu Z."/>
            <person name="Liang H."/>
            <person name="Min J."/>
            <person name="Wu Q."/>
            <person name="Cheng S."/>
            <person name="Ruan J."/>
            <person name="Wang M."/>
            <person name="Shi Z."/>
            <person name="Wen M."/>
            <person name="Liu B."/>
            <person name="Ren X."/>
            <person name="Zheng H."/>
            <person name="Dong D."/>
            <person name="Cook K."/>
            <person name="Shan G."/>
            <person name="Zhang H."/>
            <person name="Kosiol C."/>
            <person name="Xie X."/>
            <person name="Lu Z."/>
            <person name="Zheng H."/>
            <person name="Li Y."/>
            <person name="Steiner C.C."/>
            <person name="Lam T.T."/>
            <person name="Lin S."/>
            <person name="Zhang Q."/>
            <person name="Li G."/>
            <person name="Tian J."/>
            <person name="Gong T."/>
            <person name="Liu H."/>
            <person name="Zhang D."/>
            <person name="Fang L."/>
            <person name="Ye C."/>
            <person name="Zhang J."/>
            <person name="Hu W."/>
            <person name="Xu A."/>
            <person name="Ren Y."/>
            <person name="Zhang G."/>
            <person name="Bruford M.W."/>
            <person name="Li Q."/>
            <person name="Ma L."/>
            <person name="Guo Y."/>
            <person name="An N."/>
            <person name="Hu Y."/>
            <person name="Zheng Y."/>
            <person name="Shi Y."/>
            <person name="Li Z."/>
            <person name="Liu Q."/>
            <person name="Chen Y."/>
            <person name="Zhao J."/>
            <person name="Qu N."/>
            <person name="Zhao S."/>
            <person name="Tian F."/>
            <person name="Wang X."/>
            <person name="Wang H."/>
            <person name="Xu L."/>
            <person name="Liu X."/>
            <person name="Vinar T."/>
            <person name="Wang Y."/>
            <person name="Lam T.W."/>
            <person name="Yiu S.M."/>
            <person name="Liu S."/>
            <person name="Zhang H."/>
            <person name="Li D."/>
            <person name="Huang Y."/>
            <person name="Wang X."/>
            <person name="Yang G."/>
            <person name="Jiang Z."/>
            <person name="Wang J."/>
            <person name="Qin N."/>
            <person name="Li L."/>
            <person name="Li J."/>
            <person name="Bolund L."/>
            <person name="Kristiansen K."/>
            <person name="Wong G.K."/>
            <person name="Olson M."/>
            <person name="Zhang X."/>
            <person name="Li S."/>
            <person name="Yang H."/>
            <person name="Wang J."/>
            <person name="Wang J."/>
        </authorList>
    </citation>
    <scope>NUCLEOTIDE SEQUENCE [LARGE SCALE GENOMIC DNA]</scope>
</reference>
<feature type="region of interest" description="Disordered" evidence="4">
    <location>
        <begin position="591"/>
        <end position="617"/>
    </location>
</feature>
<dbReference type="InterPro" id="IPR013151">
    <property type="entry name" value="Immunoglobulin_dom"/>
</dbReference>
<feature type="domain" description="Immunoglobulin subtype 2" evidence="7">
    <location>
        <begin position="133"/>
        <end position="200"/>
    </location>
</feature>
<feature type="compositionally biased region" description="Pro residues" evidence="4">
    <location>
        <begin position="416"/>
        <end position="429"/>
    </location>
</feature>
<dbReference type="InParanoid" id="D2HYR1"/>
<feature type="region of interest" description="Disordered" evidence="4">
    <location>
        <begin position="471"/>
        <end position="509"/>
    </location>
</feature>
<protein>
    <recommendedName>
        <fullName evidence="10">Ig-like domain-containing protein</fullName>
    </recommendedName>
</protein>
<dbReference type="GO" id="GO:0005886">
    <property type="term" value="C:plasma membrane"/>
    <property type="evidence" value="ECO:0007669"/>
    <property type="project" value="TreeGrafter"/>
</dbReference>
<evidence type="ECO:0008006" key="10">
    <source>
        <dbReference type="Google" id="ProtNLM"/>
    </source>
</evidence>
<feature type="domain" description="Immunoglobulin" evidence="8">
    <location>
        <begin position="127"/>
        <end position="216"/>
    </location>
</feature>
<evidence type="ECO:0000313" key="9">
    <source>
        <dbReference type="EMBL" id="EFB30125.1"/>
    </source>
</evidence>
<feature type="compositionally biased region" description="Polar residues" evidence="4">
    <location>
        <begin position="529"/>
        <end position="545"/>
    </location>
</feature>
<accession>D2HYR1</accession>